<accession>A0A2A7N7Q5</accession>
<organism evidence="2 3">
    <name type="scientific">Mycolicibacterium agri</name>
    <name type="common">Mycobacterium agri</name>
    <dbReference type="NCBI Taxonomy" id="36811"/>
    <lineage>
        <taxon>Bacteria</taxon>
        <taxon>Bacillati</taxon>
        <taxon>Actinomycetota</taxon>
        <taxon>Actinomycetes</taxon>
        <taxon>Mycobacteriales</taxon>
        <taxon>Mycobacteriaceae</taxon>
        <taxon>Mycolicibacterium</taxon>
    </lineage>
</organism>
<name>A0A2A7N7Q5_MYCAG</name>
<reference evidence="1" key="3">
    <citation type="submission" date="2020-02" db="EMBL/GenBank/DDBJ databases">
        <authorList>
            <person name="Matsumoto Y."/>
            <person name="Motooka D."/>
            <person name="Nakamura S."/>
        </authorList>
    </citation>
    <scope>NUCLEOTIDE SEQUENCE</scope>
    <source>
        <strain evidence="1">JCM 6377</strain>
    </source>
</reference>
<dbReference type="OrthoDB" id="3783022at2"/>
<dbReference type="EMBL" id="PDCP01000013">
    <property type="protein sequence ID" value="PEG39757.1"/>
    <property type="molecule type" value="Genomic_DNA"/>
</dbReference>
<dbReference type="RefSeq" id="WP_097939812.1">
    <property type="nucleotide sequence ID" value="NZ_BLKS01000001.1"/>
</dbReference>
<reference evidence="1 4" key="2">
    <citation type="journal article" date="2019" name="Emerg. Microbes Infect.">
        <title>Comprehensive subspecies identification of 175 nontuberculous mycobacteria species based on 7547 genomic profiles.</title>
        <authorList>
            <person name="Matsumoto Y."/>
            <person name="Kinjo T."/>
            <person name="Motooka D."/>
            <person name="Nabeya D."/>
            <person name="Jung N."/>
            <person name="Uechi K."/>
            <person name="Horii T."/>
            <person name="Iida T."/>
            <person name="Fujita J."/>
            <person name="Nakamura S."/>
        </authorList>
    </citation>
    <scope>NUCLEOTIDE SEQUENCE [LARGE SCALE GENOMIC DNA]</scope>
    <source>
        <strain evidence="1 4">JCM 6377</strain>
    </source>
</reference>
<dbReference type="Proteomes" id="UP000220914">
    <property type="component" value="Unassembled WGS sequence"/>
</dbReference>
<dbReference type="Proteomes" id="UP000465302">
    <property type="component" value="Unassembled WGS sequence"/>
</dbReference>
<reference evidence="2 3" key="1">
    <citation type="submission" date="2017-10" db="EMBL/GenBank/DDBJ databases">
        <title>The new phylogeny of genus Mycobacterium.</title>
        <authorList>
            <person name="Tortoli E."/>
            <person name="Trovato A."/>
            <person name="Cirillo D.M."/>
        </authorList>
    </citation>
    <scope>NUCLEOTIDE SEQUENCE [LARGE SCALE GENOMIC DNA]</scope>
    <source>
        <strain evidence="2 3">CCUG37673</strain>
    </source>
</reference>
<keyword evidence="2" id="KW-0560">Oxidoreductase</keyword>
<dbReference type="EMBL" id="BLKS01000001">
    <property type="protein sequence ID" value="GFG52534.1"/>
    <property type="molecule type" value="Genomic_DNA"/>
</dbReference>
<keyword evidence="2" id="KW-0503">Monooxygenase</keyword>
<proteinExistence type="predicted"/>
<comment type="caution">
    <text evidence="2">The sequence shown here is derived from an EMBL/GenBank/DDBJ whole genome shotgun (WGS) entry which is preliminary data.</text>
</comment>
<evidence type="ECO:0000313" key="1">
    <source>
        <dbReference type="EMBL" id="GFG52534.1"/>
    </source>
</evidence>
<keyword evidence="3" id="KW-1185">Reference proteome</keyword>
<dbReference type="GO" id="GO:0004497">
    <property type="term" value="F:monooxygenase activity"/>
    <property type="evidence" value="ECO:0007669"/>
    <property type="project" value="UniProtKB-KW"/>
</dbReference>
<dbReference type="Pfam" id="PF19452">
    <property type="entry name" value="DUF5990"/>
    <property type="match status" value="1"/>
</dbReference>
<gene>
    <name evidence="2" type="ORF">CQY20_09390</name>
    <name evidence="1" type="ORF">MAGR_39750</name>
</gene>
<evidence type="ECO:0000313" key="2">
    <source>
        <dbReference type="EMBL" id="PEG39757.1"/>
    </source>
</evidence>
<protein>
    <submittedName>
        <fullName evidence="2">Monooxygenase</fullName>
    </submittedName>
</protein>
<evidence type="ECO:0000313" key="4">
    <source>
        <dbReference type="Proteomes" id="UP000465302"/>
    </source>
</evidence>
<dbReference type="InterPro" id="IPR046032">
    <property type="entry name" value="DUF5990"/>
</dbReference>
<dbReference type="AlphaFoldDB" id="A0A2A7N7Q5"/>
<sequence length="146" mass="15951">MQIRIVGTDLPGRECPPGHNFPGYSNVHVGVQTSRRPPSLLELQPGDAAEVSWTIDCTVSGDDIRGPYIQGPPGDRFIYLNWGSLDADGGMDMFRRAKLMLADVPDDVWRKVIESGLLIGRLRLTDGKGQPLCAAVRPPVIEWSVG</sequence>
<evidence type="ECO:0000313" key="3">
    <source>
        <dbReference type="Proteomes" id="UP000220914"/>
    </source>
</evidence>